<proteinExistence type="predicted"/>
<keyword evidence="3" id="KW-1185">Reference proteome</keyword>
<feature type="region of interest" description="Disordered" evidence="1">
    <location>
        <begin position="1"/>
        <end position="26"/>
    </location>
</feature>
<dbReference type="PANTHER" id="PTHR36376">
    <property type="entry name" value="OS09G0514700 PROTEIN"/>
    <property type="match status" value="1"/>
</dbReference>
<evidence type="ECO:0000313" key="2">
    <source>
        <dbReference type="EMBL" id="KAF2300214.1"/>
    </source>
</evidence>
<evidence type="ECO:0000256" key="1">
    <source>
        <dbReference type="SAM" id="MobiDB-lite"/>
    </source>
</evidence>
<accession>A0A6A6LGS7</accession>
<reference evidence="2 3" key="1">
    <citation type="journal article" date="2020" name="Mol. Plant">
        <title>The Chromosome-Based Rubber Tree Genome Provides New Insights into Spurge Genome Evolution and Rubber Biosynthesis.</title>
        <authorList>
            <person name="Liu J."/>
            <person name="Shi C."/>
            <person name="Shi C.C."/>
            <person name="Li W."/>
            <person name="Zhang Q.J."/>
            <person name="Zhang Y."/>
            <person name="Li K."/>
            <person name="Lu H.F."/>
            <person name="Shi C."/>
            <person name="Zhu S.T."/>
            <person name="Xiao Z.Y."/>
            <person name="Nan H."/>
            <person name="Yue Y."/>
            <person name="Zhu X.G."/>
            <person name="Wu Y."/>
            <person name="Hong X.N."/>
            <person name="Fan G.Y."/>
            <person name="Tong Y."/>
            <person name="Zhang D."/>
            <person name="Mao C.L."/>
            <person name="Liu Y.L."/>
            <person name="Hao S.J."/>
            <person name="Liu W.Q."/>
            <person name="Lv M.Q."/>
            <person name="Zhang H.B."/>
            <person name="Liu Y."/>
            <person name="Hu-Tang G.R."/>
            <person name="Wang J.P."/>
            <person name="Wang J.H."/>
            <person name="Sun Y.H."/>
            <person name="Ni S.B."/>
            <person name="Chen W.B."/>
            <person name="Zhang X.C."/>
            <person name="Jiao Y.N."/>
            <person name="Eichler E.E."/>
            <person name="Li G.H."/>
            <person name="Liu X."/>
            <person name="Gao L.Z."/>
        </authorList>
    </citation>
    <scope>NUCLEOTIDE SEQUENCE [LARGE SCALE GENOMIC DNA]</scope>
    <source>
        <strain evidence="3">cv. GT1</strain>
        <tissue evidence="2">Leaf</tissue>
    </source>
</reference>
<evidence type="ECO:0000313" key="3">
    <source>
        <dbReference type="Proteomes" id="UP000467840"/>
    </source>
</evidence>
<organism evidence="2 3">
    <name type="scientific">Hevea brasiliensis</name>
    <name type="common">Para rubber tree</name>
    <name type="synonym">Siphonia brasiliensis</name>
    <dbReference type="NCBI Taxonomy" id="3981"/>
    <lineage>
        <taxon>Eukaryota</taxon>
        <taxon>Viridiplantae</taxon>
        <taxon>Streptophyta</taxon>
        <taxon>Embryophyta</taxon>
        <taxon>Tracheophyta</taxon>
        <taxon>Spermatophyta</taxon>
        <taxon>Magnoliopsida</taxon>
        <taxon>eudicotyledons</taxon>
        <taxon>Gunneridae</taxon>
        <taxon>Pentapetalae</taxon>
        <taxon>rosids</taxon>
        <taxon>fabids</taxon>
        <taxon>Malpighiales</taxon>
        <taxon>Euphorbiaceae</taxon>
        <taxon>Crotonoideae</taxon>
        <taxon>Micrandreae</taxon>
        <taxon>Hevea</taxon>
    </lineage>
</organism>
<name>A0A6A6LGS7_HEVBR</name>
<gene>
    <name evidence="2" type="ORF">GH714_010746</name>
</gene>
<comment type="caution">
    <text evidence="2">The sequence shown here is derived from an EMBL/GenBank/DDBJ whole genome shotgun (WGS) entry which is preliminary data.</text>
</comment>
<feature type="non-terminal residue" evidence="2">
    <location>
        <position position="1"/>
    </location>
</feature>
<dbReference type="Proteomes" id="UP000467840">
    <property type="component" value="Chromosome 4"/>
</dbReference>
<dbReference type="PANTHER" id="PTHR36376:SF1">
    <property type="entry name" value="OS09G0514700 PROTEIN"/>
    <property type="match status" value="1"/>
</dbReference>
<sequence>MQLSEAGNYHKDTSCSPNKNGELLDLDDSKHNIVNEQAALATSSENDQCGNHSPTCSESGYMTFSTLFSDENSTFGEIGINAFSICARSIFLVHLDLEMGHVAVLSFNYLLTYASLY</sequence>
<dbReference type="AlphaFoldDB" id="A0A6A6LGS7"/>
<protein>
    <submittedName>
        <fullName evidence="2">Uncharacterized protein</fullName>
    </submittedName>
</protein>
<dbReference type="EMBL" id="JAAGAX010000010">
    <property type="protein sequence ID" value="KAF2300214.1"/>
    <property type="molecule type" value="Genomic_DNA"/>
</dbReference>